<gene>
    <name evidence="2" type="ORF">GEV33_011409</name>
</gene>
<feature type="region of interest" description="Disordered" evidence="1">
    <location>
        <begin position="50"/>
        <end position="135"/>
    </location>
</feature>
<reference evidence="2" key="1">
    <citation type="journal article" date="2020" name="J Insects Food Feed">
        <title>The yellow mealworm (Tenebrio molitor) genome: a resource for the emerging insects as food and feed industry.</title>
        <authorList>
            <person name="Eriksson T."/>
            <person name="Andere A."/>
            <person name="Kelstrup H."/>
            <person name="Emery V."/>
            <person name="Picard C."/>
        </authorList>
    </citation>
    <scope>NUCLEOTIDE SEQUENCE</scope>
    <source>
        <strain evidence="2">Stoneville</strain>
        <tissue evidence="2">Whole head</tissue>
    </source>
</reference>
<dbReference type="Proteomes" id="UP000719412">
    <property type="component" value="Unassembled WGS sequence"/>
</dbReference>
<sequence>MHRNCDYAIKVEERAEEKVGIWGNGAMKSEPSTCPVPKIANIQNEIKPAENHEGDITPPSPPPLAVARVPAAPTAKVAQQKRAGSGPLPVQKNSAAPPIAGVGFPNFRRESGAQRERAPKGSSTPETAAEDGMRRVRRWRREMERPAKIERQSWTVRLFSFIDRTSATLNLVKEEVALQKVVLHCPCAKTLKISLELGPGKSMQFVNSARCDVIKRTMTSCATKRIWQPKSKQVKRAFSKRTIT</sequence>
<evidence type="ECO:0000313" key="2">
    <source>
        <dbReference type="EMBL" id="KAH0811387.1"/>
    </source>
</evidence>
<evidence type="ECO:0000256" key="1">
    <source>
        <dbReference type="SAM" id="MobiDB-lite"/>
    </source>
</evidence>
<name>A0A8J6L8Y6_TENMO</name>
<accession>A0A8J6L8Y6</accession>
<keyword evidence="3" id="KW-1185">Reference proteome</keyword>
<feature type="compositionally biased region" description="Basic and acidic residues" evidence="1">
    <location>
        <begin position="107"/>
        <end position="119"/>
    </location>
</feature>
<dbReference type="EMBL" id="JABDTM020026841">
    <property type="protein sequence ID" value="KAH0811387.1"/>
    <property type="molecule type" value="Genomic_DNA"/>
</dbReference>
<reference evidence="2" key="2">
    <citation type="submission" date="2021-08" db="EMBL/GenBank/DDBJ databases">
        <authorList>
            <person name="Eriksson T."/>
        </authorList>
    </citation>
    <scope>NUCLEOTIDE SEQUENCE</scope>
    <source>
        <strain evidence="2">Stoneville</strain>
        <tissue evidence="2">Whole head</tissue>
    </source>
</reference>
<feature type="compositionally biased region" description="Low complexity" evidence="1">
    <location>
        <begin position="65"/>
        <end position="78"/>
    </location>
</feature>
<evidence type="ECO:0000313" key="3">
    <source>
        <dbReference type="Proteomes" id="UP000719412"/>
    </source>
</evidence>
<organism evidence="2 3">
    <name type="scientific">Tenebrio molitor</name>
    <name type="common">Yellow mealworm beetle</name>
    <dbReference type="NCBI Taxonomy" id="7067"/>
    <lineage>
        <taxon>Eukaryota</taxon>
        <taxon>Metazoa</taxon>
        <taxon>Ecdysozoa</taxon>
        <taxon>Arthropoda</taxon>
        <taxon>Hexapoda</taxon>
        <taxon>Insecta</taxon>
        <taxon>Pterygota</taxon>
        <taxon>Neoptera</taxon>
        <taxon>Endopterygota</taxon>
        <taxon>Coleoptera</taxon>
        <taxon>Polyphaga</taxon>
        <taxon>Cucujiformia</taxon>
        <taxon>Tenebrionidae</taxon>
        <taxon>Tenebrio</taxon>
    </lineage>
</organism>
<dbReference type="AlphaFoldDB" id="A0A8J6L8Y6"/>
<proteinExistence type="predicted"/>
<comment type="caution">
    <text evidence="2">The sequence shown here is derived from an EMBL/GenBank/DDBJ whole genome shotgun (WGS) entry which is preliminary data.</text>
</comment>
<protein>
    <submittedName>
        <fullName evidence="2">Uncharacterized protein</fullName>
    </submittedName>
</protein>